<evidence type="ECO:0000256" key="1">
    <source>
        <dbReference type="ARBA" id="ARBA00005290"/>
    </source>
</evidence>
<dbReference type="InterPro" id="IPR004130">
    <property type="entry name" value="Gpn"/>
</dbReference>
<evidence type="ECO:0000313" key="6">
    <source>
        <dbReference type="EMBL" id="KAI8581571.1"/>
    </source>
</evidence>
<evidence type="ECO:0000256" key="2">
    <source>
        <dbReference type="ARBA" id="ARBA00022741"/>
    </source>
</evidence>
<organism evidence="6 7">
    <name type="scientific">Umbelopsis ramanniana AG</name>
    <dbReference type="NCBI Taxonomy" id="1314678"/>
    <lineage>
        <taxon>Eukaryota</taxon>
        <taxon>Fungi</taxon>
        <taxon>Fungi incertae sedis</taxon>
        <taxon>Mucoromycota</taxon>
        <taxon>Mucoromycotina</taxon>
        <taxon>Umbelopsidomycetes</taxon>
        <taxon>Umbelopsidales</taxon>
        <taxon>Umbelopsidaceae</taxon>
        <taxon>Umbelopsis</taxon>
    </lineage>
</organism>
<dbReference type="PANTHER" id="PTHR21231">
    <property type="entry name" value="XPA-BINDING PROTEIN 1-RELATED"/>
    <property type="match status" value="1"/>
</dbReference>
<name>A0AAD5ECU5_UMBRA</name>
<protein>
    <recommendedName>
        <fullName evidence="5">GPN-loop GTPase 2</fullName>
    </recommendedName>
</protein>
<dbReference type="FunFam" id="3.40.50.300:FF:000338">
    <property type="entry name" value="GPN-loop GTPase 2"/>
    <property type="match status" value="1"/>
</dbReference>
<keyword evidence="7" id="KW-1185">Reference proteome</keyword>
<evidence type="ECO:0000313" key="7">
    <source>
        <dbReference type="Proteomes" id="UP001206595"/>
    </source>
</evidence>
<keyword evidence="3 5" id="KW-0378">Hydrolase</keyword>
<comment type="function">
    <text evidence="5">Small GTPase required for proper localization of RNA polymerase II and III (RNAPII and RNAPIII). May act at an RNAP assembly step prior to nuclear import.</text>
</comment>
<gene>
    <name evidence="6" type="ORF">K450DRAFT_231967</name>
</gene>
<dbReference type="InterPro" id="IPR030231">
    <property type="entry name" value="Gpn2"/>
</dbReference>
<evidence type="ECO:0000256" key="4">
    <source>
        <dbReference type="ARBA" id="ARBA00023134"/>
    </source>
</evidence>
<evidence type="ECO:0000256" key="5">
    <source>
        <dbReference type="RuleBase" id="RU365059"/>
    </source>
</evidence>
<evidence type="ECO:0000256" key="3">
    <source>
        <dbReference type="ARBA" id="ARBA00022801"/>
    </source>
</evidence>
<dbReference type="CDD" id="cd17871">
    <property type="entry name" value="GPN2"/>
    <property type="match status" value="1"/>
</dbReference>
<keyword evidence="4 5" id="KW-0342">GTP-binding</keyword>
<comment type="similarity">
    <text evidence="1 5">Belongs to the GPN-loop GTPase family.</text>
</comment>
<proteinExistence type="inferred from homology"/>
<dbReference type="GO" id="GO:0005737">
    <property type="term" value="C:cytoplasm"/>
    <property type="evidence" value="ECO:0007669"/>
    <property type="project" value="TreeGrafter"/>
</dbReference>
<comment type="subunit">
    <text evidence="5">Binds to RNA polymerase II (RNAPII).</text>
</comment>
<comment type="caution">
    <text evidence="6">The sequence shown here is derived from an EMBL/GenBank/DDBJ whole genome shotgun (WGS) entry which is preliminary data.</text>
</comment>
<dbReference type="AlphaFoldDB" id="A0AAD5ECU5"/>
<dbReference type="RefSeq" id="XP_051446575.1">
    <property type="nucleotide sequence ID" value="XM_051587516.1"/>
</dbReference>
<accession>A0AAD5ECU5</accession>
<sequence length="342" mass="38566">MPFGQLVVGPPGSGKTTYCWGAYQFLTAIGRKVSIVNIDPANDHIPYPCAVNIADLITLDDVMDEFGLGPNGGMMYCMEYLEKNLDWLIEKLKPLKDDYILFDFPGQVELFTHHNSVKNILEQLQKINYRLVTVHLVDAHYCTDPAKFISVLLLSLKTMLQLELPHVNVLSKVDLIETYGKLNFSLEYYTEVMDLSYLLESLNADAFGKKYQSLNKALCELIEDFSLVGFYTLCVEEKDSMAKLQQVIDKAGGFVFGALTEGNESIMLTAMKSGNWQHEDVRDVQEKWIDNDNNADEDTENEALQGNIGGMGGIINRAVDKRSNRFGASKEFTENDVPRRIM</sequence>
<dbReference type="Pfam" id="PF03029">
    <property type="entry name" value="ATP_bind_1"/>
    <property type="match status" value="1"/>
</dbReference>
<dbReference type="Proteomes" id="UP001206595">
    <property type="component" value="Unassembled WGS sequence"/>
</dbReference>
<dbReference type="GeneID" id="75912861"/>
<dbReference type="SUPFAM" id="SSF52540">
    <property type="entry name" value="P-loop containing nucleoside triphosphate hydrolases"/>
    <property type="match status" value="1"/>
</dbReference>
<dbReference type="Gene3D" id="3.40.50.300">
    <property type="entry name" value="P-loop containing nucleotide triphosphate hydrolases"/>
    <property type="match status" value="1"/>
</dbReference>
<dbReference type="EMBL" id="MU620905">
    <property type="protein sequence ID" value="KAI8581571.1"/>
    <property type="molecule type" value="Genomic_DNA"/>
</dbReference>
<dbReference type="PANTHER" id="PTHR21231:SF3">
    <property type="entry name" value="GPN-LOOP GTPASE 2"/>
    <property type="match status" value="1"/>
</dbReference>
<keyword evidence="2 5" id="KW-0547">Nucleotide-binding</keyword>
<reference evidence="6" key="2">
    <citation type="journal article" date="2022" name="Proc. Natl. Acad. Sci. U.S.A.">
        <title>Diploid-dominant life cycles characterize the early evolution of Fungi.</title>
        <authorList>
            <person name="Amses K.R."/>
            <person name="Simmons D.R."/>
            <person name="Longcore J.E."/>
            <person name="Mondo S.J."/>
            <person name="Seto K."/>
            <person name="Jeronimo G.H."/>
            <person name="Bonds A.E."/>
            <person name="Quandt C.A."/>
            <person name="Davis W.J."/>
            <person name="Chang Y."/>
            <person name="Federici B.A."/>
            <person name="Kuo A."/>
            <person name="LaButti K."/>
            <person name="Pangilinan J."/>
            <person name="Andreopoulos W."/>
            <person name="Tritt A."/>
            <person name="Riley R."/>
            <person name="Hundley H."/>
            <person name="Johnson J."/>
            <person name="Lipzen A."/>
            <person name="Barry K."/>
            <person name="Lang B.F."/>
            <person name="Cuomo C.A."/>
            <person name="Buchler N.E."/>
            <person name="Grigoriev I.V."/>
            <person name="Spatafora J.W."/>
            <person name="Stajich J.E."/>
            <person name="James T.Y."/>
        </authorList>
    </citation>
    <scope>NUCLEOTIDE SEQUENCE</scope>
    <source>
        <strain evidence="6">AG</strain>
    </source>
</reference>
<dbReference type="InterPro" id="IPR027417">
    <property type="entry name" value="P-loop_NTPase"/>
</dbReference>
<dbReference type="GO" id="GO:0003924">
    <property type="term" value="F:GTPase activity"/>
    <property type="evidence" value="ECO:0007669"/>
    <property type="project" value="TreeGrafter"/>
</dbReference>
<dbReference type="GO" id="GO:0005525">
    <property type="term" value="F:GTP binding"/>
    <property type="evidence" value="ECO:0007669"/>
    <property type="project" value="UniProtKB-KW"/>
</dbReference>
<reference evidence="6" key="1">
    <citation type="submission" date="2021-06" db="EMBL/GenBank/DDBJ databases">
        <authorList>
            <consortium name="DOE Joint Genome Institute"/>
            <person name="Mondo S.J."/>
            <person name="Amses K.R."/>
            <person name="Simmons D.R."/>
            <person name="Longcore J.E."/>
            <person name="Seto K."/>
            <person name="Alves G.H."/>
            <person name="Bonds A.E."/>
            <person name="Quandt C.A."/>
            <person name="Davis W.J."/>
            <person name="Chang Y."/>
            <person name="Letcher P.M."/>
            <person name="Powell M.J."/>
            <person name="Kuo A."/>
            <person name="Labutti K."/>
            <person name="Pangilinan J."/>
            <person name="Andreopoulos W."/>
            <person name="Tritt A."/>
            <person name="Riley R."/>
            <person name="Hundley H."/>
            <person name="Johnson J."/>
            <person name="Lipzen A."/>
            <person name="Barry K."/>
            <person name="Berbee M.L."/>
            <person name="Buchler N.E."/>
            <person name="Grigoriev I.V."/>
            <person name="Spatafora J.W."/>
            <person name="Stajich J.E."/>
            <person name="James T.Y."/>
        </authorList>
    </citation>
    <scope>NUCLEOTIDE SEQUENCE</scope>
    <source>
        <strain evidence="6">AG</strain>
    </source>
</reference>